<dbReference type="AlphaFoldDB" id="A0A7X2Z3X6"/>
<dbReference type="PANTHER" id="PTHR33877">
    <property type="entry name" value="SLL1193 PROTEIN"/>
    <property type="match status" value="1"/>
</dbReference>
<dbReference type="InterPro" id="IPR003615">
    <property type="entry name" value="HNH_nuc"/>
</dbReference>
<dbReference type="Proteomes" id="UP000447876">
    <property type="component" value="Unassembled WGS sequence"/>
</dbReference>
<proteinExistence type="predicted"/>
<sequence>MNHNHNEGTMISVLNMDGQELTPCLPHRAWREVERSRAVWIDEETIQLLYNPFLFRDYRKVALKRDHHTCLWCGRPATTVDHIIPSSKGGSDLPHNLLASCSDCNTRRGNRTAFSYLTENAHSVPNLIKLCWRIFRAKYRHR</sequence>
<evidence type="ECO:0000313" key="3">
    <source>
        <dbReference type="Proteomes" id="UP000447876"/>
    </source>
</evidence>
<dbReference type="Gene3D" id="1.10.30.50">
    <property type="match status" value="1"/>
</dbReference>
<accession>A0A7X2Z3X6</accession>
<reference evidence="2 3" key="1">
    <citation type="submission" date="2019-11" db="EMBL/GenBank/DDBJ databases">
        <title>Draft genome sequences of five Paenibacillus species of dairy origin.</title>
        <authorList>
            <person name="Olajide A.M."/>
            <person name="Chen S."/>
            <person name="Lapointe G."/>
        </authorList>
    </citation>
    <scope>NUCLEOTIDE SEQUENCE [LARGE SCALE GENOMIC DNA]</scope>
    <source>
        <strain evidence="2 3">12CR55</strain>
    </source>
</reference>
<protein>
    <submittedName>
        <fullName evidence="2">HNH endonuclease</fullName>
    </submittedName>
</protein>
<dbReference type="OrthoDB" id="9802901at2"/>
<evidence type="ECO:0000259" key="1">
    <source>
        <dbReference type="SMART" id="SM00507"/>
    </source>
</evidence>
<dbReference type="InterPro" id="IPR002711">
    <property type="entry name" value="HNH"/>
</dbReference>
<evidence type="ECO:0000313" key="2">
    <source>
        <dbReference type="EMBL" id="MUG47046.1"/>
    </source>
</evidence>
<dbReference type="EMBL" id="WNZW01000009">
    <property type="protein sequence ID" value="MUG47046.1"/>
    <property type="molecule type" value="Genomic_DNA"/>
</dbReference>
<keyword evidence="2" id="KW-0255">Endonuclease</keyword>
<name>A0A7X2Z3X6_9BACL</name>
<gene>
    <name evidence="2" type="ORF">GNP95_18895</name>
</gene>
<dbReference type="RefSeq" id="WP_155612428.1">
    <property type="nucleotide sequence ID" value="NZ_WNZW01000009.1"/>
</dbReference>
<dbReference type="Pfam" id="PF01844">
    <property type="entry name" value="HNH"/>
    <property type="match status" value="1"/>
</dbReference>
<dbReference type="CDD" id="cd00085">
    <property type="entry name" value="HNHc"/>
    <property type="match status" value="1"/>
</dbReference>
<dbReference type="SMART" id="SM00507">
    <property type="entry name" value="HNHc"/>
    <property type="match status" value="1"/>
</dbReference>
<keyword evidence="2" id="KW-0378">Hydrolase</keyword>
<feature type="domain" description="HNH nuclease" evidence="1">
    <location>
        <begin position="57"/>
        <end position="106"/>
    </location>
</feature>
<comment type="caution">
    <text evidence="2">The sequence shown here is derived from an EMBL/GenBank/DDBJ whole genome shotgun (WGS) entry which is preliminary data.</text>
</comment>
<keyword evidence="2" id="KW-0540">Nuclease</keyword>
<organism evidence="2 3">
    <name type="scientific">Paenibacillus woosongensis</name>
    <dbReference type="NCBI Taxonomy" id="307580"/>
    <lineage>
        <taxon>Bacteria</taxon>
        <taxon>Bacillati</taxon>
        <taxon>Bacillota</taxon>
        <taxon>Bacilli</taxon>
        <taxon>Bacillales</taxon>
        <taxon>Paenibacillaceae</taxon>
        <taxon>Paenibacillus</taxon>
    </lineage>
</organism>
<dbReference type="InterPro" id="IPR052892">
    <property type="entry name" value="NA-targeting_endonuclease"/>
</dbReference>
<dbReference type="PANTHER" id="PTHR33877:SF2">
    <property type="entry name" value="OS07G0170200 PROTEIN"/>
    <property type="match status" value="1"/>
</dbReference>
<dbReference type="GO" id="GO:0004519">
    <property type="term" value="F:endonuclease activity"/>
    <property type="evidence" value="ECO:0007669"/>
    <property type="project" value="UniProtKB-KW"/>
</dbReference>